<evidence type="ECO:0000259" key="1">
    <source>
        <dbReference type="Pfam" id="PF00561"/>
    </source>
</evidence>
<dbReference type="PANTHER" id="PTHR43798:SF33">
    <property type="entry name" value="HYDROLASE, PUTATIVE (AFU_ORTHOLOGUE AFUA_2G14860)-RELATED"/>
    <property type="match status" value="1"/>
</dbReference>
<dbReference type="GO" id="GO:0016787">
    <property type="term" value="F:hydrolase activity"/>
    <property type="evidence" value="ECO:0007669"/>
    <property type="project" value="UniProtKB-KW"/>
</dbReference>
<name>A0A089LHG6_PAEBO</name>
<dbReference type="GO" id="GO:0016020">
    <property type="term" value="C:membrane"/>
    <property type="evidence" value="ECO:0007669"/>
    <property type="project" value="TreeGrafter"/>
</dbReference>
<dbReference type="Proteomes" id="UP000029518">
    <property type="component" value="Chromosome"/>
</dbReference>
<dbReference type="PANTHER" id="PTHR43798">
    <property type="entry name" value="MONOACYLGLYCEROL LIPASE"/>
    <property type="match status" value="1"/>
</dbReference>
<proteinExistence type="predicted"/>
<dbReference type="EMBL" id="CP009285">
    <property type="protein sequence ID" value="AIQ58603.1"/>
    <property type="molecule type" value="Genomic_DNA"/>
</dbReference>
<dbReference type="Pfam" id="PF00561">
    <property type="entry name" value="Abhydrolase_1"/>
    <property type="match status" value="1"/>
</dbReference>
<dbReference type="InterPro" id="IPR029058">
    <property type="entry name" value="AB_hydrolase_fold"/>
</dbReference>
<dbReference type="InterPro" id="IPR050266">
    <property type="entry name" value="AB_hydrolase_sf"/>
</dbReference>
<protein>
    <submittedName>
        <fullName evidence="2">Alpha/beta hydrolase</fullName>
    </submittedName>
</protein>
<accession>A0A089LHG6</accession>
<dbReference type="Gene3D" id="3.40.50.1820">
    <property type="entry name" value="alpha/beta hydrolase"/>
    <property type="match status" value="1"/>
</dbReference>
<dbReference type="KEGG" id="pbd:PBOR_17885"/>
<keyword evidence="3" id="KW-1185">Reference proteome</keyword>
<evidence type="ECO:0000313" key="2">
    <source>
        <dbReference type="EMBL" id="AIQ58603.1"/>
    </source>
</evidence>
<gene>
    <name evidence="2" type="ORF">PBOR_17885</name>
</gene>
<dbReference type="InterPro" id="IPR000073">
    <property type="entry name" value="AB_hydrolase_1"/>
</dbReference>
<dbReference type="AlphaFoldDB" id="A0A089LHG6"/>
<evidence type="ECO:0000313" key="3">
    <source>
        <dbReference type="Proteomes" id="UP000029518"/>
    </source>
</evidence>
<reference evidence="2" key="1">
    <citation type="submission" date="2014-08" db="EMBL/GenBank/DDBJ databases">
        <title>Comparative genomics of the Paenibacillus odorifer group.</title>
        <authorList>
            <person name="den Bakker H.C."/>
            <person name="Tsai Y.-C.Y.-C."/>
            <person name="Martin N."/>
            <person name="Korlach J."/>
            <person name="Wiedmann M."/>
        </authorList>
    </citation>
    <scope>NUCLEOTIDE SEQUENCE [LARGE SCALE GENOMIC DNA]</scope>
    <source>
        <strain evidence="2">DSM 13188</strain>
    </source>
</reference>
<keyword evidence="2" id="KW-0378">Hydrolase</keyword>
<organism evidence="2 3">
    <name type="scientific">Paenibacillus borealis</name>
    <dbReference type="NCBI Taxonomy" id="160799"/>
    <lineage>
        <taxon>Bacteria</taxon>
        <taxon>Bacillati</taxon>
        <taxon>Bacillota</taxon>
        <taxon>Bacilli</taxon>
        <taxon>Bacillales</taxon>
        <taxon>Paenibacillaceae</taxon>
        <taxon>Paenibacillus</taxon>
    </lineage>
</organism>
<sequence length="212" mass="23825">MDFQNRYTCYFPDFRGHGRTRCESLEWSTPRLADDIRALMDCMNIEKAHLIGYSMGANVGLYLAVNDPARVATLTTIGTGGFCDPAGADEYEPERLVEQGKQDIIRQMMERHQEAHQGNWQEFMRQSAADWRRYPDLSEAQLSSIGCPVLIIAGEHDTYAVADKIIQLVSLIKGSQCLIVPGAGHRPHMGREQPVLVNDTILEFLAKNSNLK</sequence>
<dbReference type="SUPFAM" id="SSF53474">
    <property type="entry name" value="alpha/beta-Hydrolases"/>
    <property type="match status" value="1"/>
</dbReference>
<dbReference type="HOGENOM" id="CLU_020336_50_2_9"/>
<feature type="domain" description="AB hydrolase-1" evidence="1">
    <location>
        <begin position="5"/>
        <end position="118"/>
    </location>
</feature>